<comment type="subcellular location">
    <subcellularLocation>
        <location evidence="1">Cell membrane</location>
        <topology evidence="1">Multi-pass membrane protein</topology>
    </subcellularLocation>
</comment>
<feature type="transmembrane region" description="Helical" evidence="8">
    <location>
        <begin position="20"/>
        <end position="38"/>
    </location>
</feature>
<protein>
    <submittedName>
        <fullName evidence="10">ABC transporter permease</fullName>
    </submittedName>
</protein>
<comment type="similarity">
    <text evidence="2">Belongs to the ABC-2 integral membrane protein family.</text>
</comment>
<dbReference type="InterPro" id="IPR051449">
    <property type="entry name" value="ABC-2_transporter_component"/>
</dbReference>
<keyword evidence="7 8" id="KW-0472">Membrane</keyword>
<evidence type="ECO:0000313" key="11">
    <source>
        <dbReference type="Proteomes" id="UP001431010"/>
    </source>
</evidence>
<evidence type="ECO:0000256" key="1">
    <source>
        <dbReference type="ARBA" id="ARBA00004651"/>
    </source>
</evidence>
<dbReference type="PANTHER" id="PTHR30294:SF47">
    <property type="entry name" value="INNER MEMBRANE TRANSPORT PERMEASE YHHJ"/>
    <property type="match status" value="1"/>
</dbReference>
<feature type="transmembrane region" description="Helical" evidence="8">
    <location>
        <begin position="226"/>
        <end position="245"/>
    </location>
</feature>
<evidence type="ECO:0000256" key="7">
    <source>
        <dbReference type="ARBA" id="ARBA00023136"/>
    </source>
</evidence>
<keyword evidence="6 8" id="KW-1133">Transmembrane helix</keyword>
<feature type="transmembrane region" description="Helical" evidence="8">
    <location>
        <begin position="180"/>
        <end position="200"/>
    </location>
</feature>
<evidence type="ECO:0000256" key="2">
    <source>
        <dbReference type="ARBA" id="ARBA00007783"/>
    </source>
</evidence>
<dbReference type="PROSITE" id="PS51012">
    <property type="entry name" value="ABC_TM2"/>
    <property type="match status" value="1"/>
</dbReference>
<dbReference type="Proteomes" id="UP001431010">
    <property type="component" value="Chromosome"/>
</dbReference>
<evidence type="ECO:0000256" key="8">
    <source>
        <dbReference type="SAM" id="Phobius"/>
    </source>
</evidence>
<evidence type="ECO:0000256" key="4">
    <source>
        <dbReference type="ARBA" id="ARBA00022475"/>
    </source>
</evidence>
<sequence>MLRSLSTIFWLGTKELRSLFGDLVLIGLVIYSFTVAVISQAQSNSQELHHASLAVVDEDQSELSRRIISAFMLPYFQAPVDIGESQVGPLMNSGRFTFVLDIPPNFQRDVLAGRRPALQVNVDATAMIQAGLGSGYALQIINTEVAWYLARSETSVPAPVNLVTRIAFNPNVTTAWFESVMGIINSVTMLAIILAGAALVREREHGTMDHLLVMPVSPFEIAMSKIWANALVIAVAVVIALYVVVQGILRVPITGSIPLFMGGVVLYLFFATAVGLFLGTIARSMPQLGLLYILVAVPMNLLSGGATPVESQPVWLSTIMKASPSTHFVSFAQAILYRGAGLDVVWPQFVAVAGIAGLFLALTLWRFRAAVGATGA</sequence>
<evidence type="ECO:0000256" key="3">
    <source>
        <dbReference type="ARBA" id="ARBA00022448"/>
    </source>
</evidence>
<keyword evidence="3" id="KW-0813">Transport</keyword>
<dbReference type="Gene3D" id="3.40.1710.10">
    <property type="entry name" value="abc type-2 transporter like domain"/>
    <property type="match status" value="1"/>
</dbReference>
<feature type="transmembrane region" description="Helical" evidence="8">
    <location>
        <begin position="257"/>
        <end position="278"/>
    </location>
</feature>
<feature type="transmembrane region" description="Helical" evidence="8">
    <location>
        <begin position="345"/>
        <end position="365"/>
    </location>
</feature>
<proteinExistence type="inferred from homology"/>
<name>A0ABY3R5M8_9BRAD</name>
<dbReference type="EMBL" id="CP088156">
    <property type="protein sequence ID" value="UFZ02309.1"/>
    <property type="molecule type" value="Genomic_DNA"/>
</dbReference>
<keyword evidence="5 8" id="KW-0812">Transmembrane</keyword>
<dbReference type="Pfam" id="PF12698">
    <property type="entry name" value="ABC2_membrane_3"/>
    <property type="match status" value="1"/>
</dbReference>
<feature type="transmembrane region" description="Helical" evidence="8">
    <location>
        <begin position="290"/>
        <end position="309"/>
    </location>
</feature>
<dbReference type="InterPro" id="IPR047817">
    <property type="entry name" value="ABC2_TM_bact-type"/>
</dbReference>
<evidence type="ECO:0000256" key="6">
    <source>
        <dbReference type="ARBA" id="ARBA00022989"/>
    </source>
</evidence>
<evidence type="ECO:0000256" key="5">
    <source>
        <dbReference type="ARBA" id="ARBA00022692"/>
    </source>
</evidence>
<feature type="domain" description="ABC transmembrane type-2" evidence="9">
    <location>
        <begin position="134"/>
        <end position="370"/>
    </location>
</feature>
<keyword evidence="4" id="KW-1003">Cell membrane</keyword>
<dbReference type="RefSeq" id="WP_231318099.1">
    <property type="nucleotide sequence ID" value="NZ_CP088156.1"/>
</dbReference>
<accession>A0ABY3R5M8</accession>
<dbReference type="PANTHER" id="PTHR30294">
    <property type="entry name" value="MEMBRANE COMPONENT OF ABC TRANSPORTER YHHJ-RELATED"/>
    <property type="match status" value="1"/>
</dbReference>
<keyword evidence="11" id="KW-1185">Reference proteome</keyword>
<gene>
    <name evidence="10" type="ORF">LQG66_23800</name>
</gene>
<dbReference type="InterPro" id="IPR013525">
    <property type="entry name" value="ABC2_TM"/>
</dbReference>
<evidence type="ECO:0000259" key="9">
    <source>
        <dbReference type="PROSITE" id="PS51012"/>
    </source>
</evidence>
<reference evidence="10" key="1">
    <citation type="journal article" date="2024" name="Antonie Van Leeuwenhoek">
        <title>Bradyrhizobium ontarionense sp. nov., a novel bacterial symbiont isolated from Aeschynomene indica (Indian jointvetch), harbours photosynthesis, nitrogen fixation and nitrous oxide (N2O) reductase genes.</title>
        <authorList>
            <person name="Bromfield E.S.P."/>
            <person name="Cloutier S."/>
        </authorList>
    </citation>
    <scope>NUCLEOTIDE SEQUENCE</scope>
    <source>
        <strain evidence="10">A19</strain>
    </source>
</reference>
<evidence type="ECO:0000313" key="10">
    <source>
        <dbReference type="EMBL" id="UFZ02309.1"/>
    </source>
</evidence>
<organism evidence="10 11">
    <name type="scientific">Bradyrhizobium ontarionense</name>
    <dbReference type="NCBI Taxonomy" id="2898149"/>
    <lineage>
        <taxon>Bacteria</taxon>
        <taxon>Pseudomonadati</taxon>
        <taxon>Pseudomonadota</taxon>
        <taxon>Alphaproteobacteria</taxon>
        <taxon>Hyphomicrobiales</taxon>
        <taxon>Nitrobacteraceae</taxon>
        <taxon>Bradyrhizobium</taxon>
    </lineage>
</organism>